<dbReference type="EMBL" id="AP022871">
    <property type="protein sequence ID" value="BCB91935.1"/>
    <property type="molecule type" value="Genomic_DNA"/>
</dbReference>
<name>A0A6F8Z0H8_9ACTN</name>
<keyword evidence="4" id="KW-0067">ATP-binding</keyword>
<evidence type="ECO:0000256" key="5">
    <source>
        <dbReference type="ARBA" id="ARBA00038121"/>
    </source>
</evidence>
<dbReference type="PRINTS" id="PR00960">
    <property type="entry name" value="LMBPPROTEIN"/>
</dbReference>
<keyword evidence="3 8" id="KW-0418">Kinase</keyword>
<dbReference type="Proteomes" id="UP000503011">
    <property type="component" value="Chromosome"/>
</dbReference>
<feature type="domain" description="GHMP kinase N-terminal" evidence="6">
    <location>
        <begin position="25"/>
        <end position="103"/>
    </location>
</feature>
<dbReference type="InterPro" id="IPR006204">
    <property type="entry name" value="GHMP_kinase_N_dom"/>
</dbReference>
<evidence type="ECO:0000256" key="2">
    <source>
        <dbReference type="ARBA" id="ARBA00022741"/>
    </source>
</evidence>
<dbReference type="PANTHER" id="PTHR32463:SF0">
    <property type="entry name" value="L-FUCOSE KINASE"/>
    <property type="match status" value="1"/>
</dbReference>
<dbReference type="Gene3D" id="3.30.230.120">
    <property type="match status" value="1"/>
</dbReference>
<organism evidence="8 9">
    <name type="scientific">Phytohabitans suffuscus</name>
    <dbReference type="NCBI Taxonomy" id="624315"/>
    <lineage>
        <taxon>Bacteria</taxon>
        <taxon>Bacillati</taxon>
        <taxon>Actinomycetota</taxon>
        <taxon>Actinomycetes</taxon>
        <taxon>Micromonosporales</taxon>
        <taxon>Micromonosporaceae</taxon>
    </lineage>
</organism>
<dbReference type="Pfam" id="PF08544">
    <property type="entry name" value="GHMP_kinases_C"/>
    <property type="match status" value="1"/>
</dbReference>
<dbReference type="InterPro" id="IPR001174">
    <property type="entry name" value="HddA/FKP"/>
</dbReference>
<protein>
    <submittedName>
        <fullName evidence="8">GHMP kinase</fullName>
    </submittedName>
</protein>
<evidence type="ECO:0000259" key="7">
    <source>
        <dbReference type="Pfam" id="PF08544"/>
    </source>
</evidence>
<evidence type="ECO:0000256" key="1">
    <source>
        <dbReference type="ARBA" id="ARBA00022679"/>
    </source>
</evidence>
<dbReference type="KEGG" id="psuu:Psuf_092480"/>
<keyword evidence="1" id="KW-0808">Transferase</keyword>
<dbReference type="RefSeq" id="WP_173165540.1">
    <property type="nucleotide sequence ID" value="NZ_AP022871.1"/>
</dbReference>
<dbReference type="PANTHER" id="PTHR32463">
    <property type="entry name" value="L-FUCOSE KINASE"/>
    <property type="match status" value="1"/>
</dbReference>
<keyword evidence="2" id="KW-0547">Nucleotide-binding</keyword>
<evidence type="ECO:0000313" key="8">
    <source>
        <dbReference type="EMBL" id="BCB91935.1"/>
    </source>
</evidence>
<dbReference type="InterPro" id="IPR013750">
    <property type="entry name" value="GHMP_kinase_C_dom"/>
</dbReference>
<gene>
    <name evidence="8" type="ORF">Psuf_092480</name>
</gene>
<dbReference type="AlphaFoldDB" id="A0A6F8Z0H8"/>
<reference evidence="8 9" key="1">
    <citation type="submission" date="2020-03" db="EMBL/GenBank/DDBJ databases">
        <title>Whole genome shotgun sequence of Phytohabitans suffuscus NBRC 105367.</title>
        <authorList>
            <person name="Komaki H."/>
            <person name="Tamura T."/>
        </authorList>
    </citation>
    <scope>NUCLEOTIDE SEQUENCE [LARGE SCALE GENOMIC DNA]</scope>
    <source>
        <strain evidence="8 9">NBRC 105367</strain>
    </source>
</reference>
<dbReference type="SUPFAM" id="SSF54211">
    <property type="entry name" value="Ribosomal protein S5 domain 2-like"/>
    <property type="match status" value="1"/>
</dbReference>
<keyword evidence="9" id="KW-1185">Reference proteome</keyword>
<comment type="similarity">
    <text evidence="5">Belongs to the GHMP kinase family.</text>
</comment>
<evidence type="ECO:0000256" key="3">
    <source>
        <dbReference type="ARBA" id="ARBA00022777"/>
    </source>
</evidence>
<dbReference type="InterPro" id="IPR052203">
    <property type="entry name" value="GHMP_Kinase-Related"/>
</dbReference>
<evidence type="ECO:0000256" key="4">
    <source>
        <dbReference type="ARBA" id="ARBA00022840"/>
    </source>
</evidence>
<evidence type="ECO:0000259" key="6">
    <source>
        <dbReference type="Pfam" id="PF00288"/>
    </source>
</evidence>
<evidence type="ECO:0000313" key="9">
    <source>
        <dbReference type="Proteomes" id="UP000503011"/>
    </source>
</evidence>
<dbReference type="GO" id="GO:0005524">
    <property type="term" value="F:ATP binding"/>
    <property type="evidence" value="ECO:0007669"/>
    <property type="project" value="UniProtKB-KW"/>
</dbReference>
<dbReference type="GO" id="GO:0042352">
    <property type="term" value="P:GDP-L-fucose salvage"/>
    <property type="evidence" value="ECO:0007669"/>
    <property type="project" value="TreeGrafter"/>
</dbReference>
<dbReference type="SUPFAM" id="SSF55060">
    <property type="entry name" value="GHMP Kinase, C-terminal domain"/>
    <property type="match status" value="1"/>
</dbReference>
<proteinExistence type="inferred from homology"/>
<dbReference type="Pfam" id="PF00288">
    <property type="entry name" value="GHMP_kinases_N"/>
    <property type="match status" value="1"/>
</dbReference>
<dbReference type="InterPro" id="IPR036554">
    <property type="entry name" value="GHMP_kinase_C_sf"/>
</dbReference>
<feature type="domain" description="GHMP kinase C-terminal" evidence="7">
    <location>
        <begin position="176"/>
        <end position="251"/>
    </location>
</feature>
<reference evidence="8 9" key="2">
    <citation type="submission" date="2020-03" db="EMBL/GenBank/DDBJ databases">
        <authorList>
            <person name="Ichikawa N."/>
            <person name="Kimura A."/>
            <person name="Kitahashi Y."/>
            <person name="Uohara A."/>
        </authorList>
    </citation>
    <scope>NUCLEOTIDE SEQUENCE [LARGE SCALE GENOMIC DNA]</scope>
    <source>
        <strain evidence="8 9">NBRC 105367</strain>
    </source>
</reference>
<dbReference type="InterPro" id="IPR020568">
    <property type="entry name" value="Ribosomal_Su5_D2-typ_SF"/>
</dbReference>
<dbReference type="GO" id="GO:0050201">
    <property type="term" value="F:fucokinase activity"/>
    <property type="evidence" value="ECO:0007669"/>
    <property type="project" value="TreeGrafter"/>
</dbReference>
<sequence length="280" mass="30482">MVNHWTQERTGHVHDIRNGVIRECLVAAGVSGGLEISCMSDVPAGGSGLGSSSALAVGLLNALLAFRGTAPGAADLAEAACRIEIDVLGQPIGKQDQYAAAFGDWREYRFHPDGHVSTQRVPVPAGHLAEFHRHALILYTGRTRRASDILSDQKANIDRRLDQLDALKSHVATGRELLLRGDLGELGRLLDESWRRKRELSDKIYDPQLDAMYERARHAGAYGGKLLGAGGGGFFFFLCPPQRHAQVRAALDDPRQMTFSFDRHGSTVLLNTRAPALVTT</sequence>
<accession>A0A6F8Z0H8</accession>